<protein>
    <submittedName>
        <fullName evidence="1">Uncharacterized protein</fullName>
    </submittedName>
</protein>
<evidence type="ECO:0000313" key="2">
    <source>
        <dbReference type="Proteomes" id="UP000631114"/>
    </source>
</evidence>
<name>A0A835IMU1_9MAGN</name>
<dbReference type="Proteomes" id="UP000631114">
    <property type="component" value="Unassembled WGS sequence"/>
</dbReference>
<keyword evidence="2" id="KW-1185">Reference proteome</keyword>
<dbReference type="OrthoDB" id="952271at2759"/>
<evidence type="ECO:0000313" key="1">
    <source>
        <dbReference type="EMBL" id="KAF9621875.1"/>
    </source>
</evidence>
<proteinExistence type="predicted"/>
<comment type="caution">
    <text evidence="1">The sequence shown here is derived from an EMBL/GenBank/DDBJ whole genome shotgun (WGS) entry which is preliminary data.</text>
</comment>
<dbReference type="AlphaFoldDB" id="A0A835IMU1"/>
<dbReference type="EMBL" id="JADFTS010000002">
    <property type="protein sequence ID" value="KAF9621875.1"/>
    <property type="molecule type" value="Genomic_DNA"/>
</dbReference>
<reference evidence="1 2" key="1">
    <citation type="submission" date="2020-10" db="EMBL/GenBank/DDBJ databases">
        <title>The Coptis chinensis genome and diversification of protoberbering-type alkaloids.</title>
        <authorList>
            <person name="Wang B."/>
            <person name="Shu S."/>
            <person name="Song C."/>
            <person name="Liu Y."/>
        </authorList>
    </citation>
    <scope>NUCLEOTIDE SEQUENCE [LARGE SCALE GENOMIC DNA]</scope>
    <source>
        <strain evidence="1">HL-2020</strain>
        <tissue evidence="1">Leaf</tissue>
    </source>
</reference>
<accession>A0A835IMU1</accession>
<organism evidence="1 2">
    <name type="scientific">Coptis chinensis</name>
    <dbReference type="NCBI Taxonomy" id="261450"/>
    <lineage>
        <taxon>Eukaryota</taxon>
        <taxon>Viridiplantae</taxon>
        <taxon>Streptophyta</taxon>
        <taxon>Embryophyta</taxon>
        <taxon>Tracheophyta</taxon>
        <taxon>Spermatophyta</taxon>
        <taxon>Magnoliopsida</taxon>
        <taxon>Ranunculales</taxon>
        <taxon>Ranunculaceae</taxon>
        <taxon>Coptidoideae</taxon>
        <taxon>Coptis</taxon>
    </lineage>
</organism>
<sequence>MLYRVLGFGICVQSSKYDPVYLLGRIDNLDVLTTYGKCRMCLMTSPSKYKNGLIAKKPEKDPSPMKPIIFCRQEFVDASVLLPVSILIEFKEIDVNGPIFSSGMRTEVFQFDVSSSANPGAIVPQHHRQCFCKNSSSNLFI</sequence>
<gene>
    <name evidence="1" type="ORF">IFM89_028463</name>
</gene>